<accession>A0A125Q7H3</accession>
<dbReference type="EMBL" id="LNCD01000082">
    <property type="protein sequence ID" value="KWV51080.1"/>
    <property type="molecule type" value="Genomic_DNA"/>
</dbReference>
<evidence type="ECO:0008006" key="3">
    <source>
        <dbReference type="Google" id="ProtNLM"/>
    </source>
</evidence>
<keyword evidence="2" id="KW-1185">Reference proteome</keyword>
<dbReference type="InterPro" id="IPR011992">
    <property type="entry name" value="EF-hand-dom_pair"/>
</dbReference>
<sequence>MKNVRVNSDSSVYSLMMPTSRKAPSVSDEKLQVVSAPKAPAVRSDDQLIDDFYARLTKQQLDWADSNKDSTVTKSEYMDSQARLAKIDNRVFDPATAEQYWNKLDPTGKGWLDESELREGYENLLPVSVGHLDANYAERLRTRQG</sequence>
<dbReference type="OrthoDB" id="8369686at2"/>
<evidence type="ECO:0000313" key="2">
    <source>
        <dbReference type="Proteomes" id="UP000068164"/>
    </source>
</evidence>
<gene>
    <name evidence="1" type="ORF">AS026_07060</name>
</gene>
<proteinExistence type="predicted"/>
<comment type="caution">
    <text evidence="1">The sequence shown here is derived from an EMBL/GenBank/DDBJ whole genome shotgun (WGS) entry which is preliminary data.</text>
</comment>
<dbReference type="Proteomes" id="UP000068164">
    <property type="component" value="Unassembled WGS sequence"/>
</dbReference>
<reference evidence="1 2" key="1">
    <citation type="submission" date="2015-11" db="EMBL/GenBank/DDBJ databases">
        <title>Draft Genome Sequence of the Strain BR 10423 (Rhizobium sp.) isolated from nodules of Mimosa pudica.</title>
        <authorList>
            <person name="Barauna A.C."/>
            <person name="Zilli J.E."/>
            <person name="Simoes-Araujo J.L."/>
            <person name="Reis V.M."/>
            <person name="James E.K."/>
            <person name="Reis F.B.Jr."/>
            <person name="Rouws L.F."/>
            <person name="Passos S.R."/>
            <person name="Gois S.R."/>
        </authorList>
    </citation>
    <scope>NUCLEOTIDE SEQUENCE [LARGE SCALE GENOMIC DNA]</scope>
    <source>
        <strain evidence="1 2">BR10423</strain>
    </source>
</reference>
<evidence type="ECO:0000313" key="1">
    <source>
        <dbReference type="EMBL" id="KWV51080.1"/>
    </source>
</evidence>
<name>A0A125Q7H3_9HYPH</name>
<organism evidence="1 2">
    <name type="scientific">Rhizobium altiplani</name>
    <dbReference type="NCBI Taxonomy" id="1864509"/>
    <lineage>
        <taxon>Bacteria</taxon>
        <taxon>Pseudomonadati</taxon>
        <taxon>Pseudomonadota</taxon>
        <taxon>Alphaproteobacteria</taxon>
        <taxon>Hyphomicrobiales</taxon>
        <taxon>Rhizobiaceae</taxon>
        <taxon>Rhizobium/Agrobacterium group</taxon>
        <taxon>Rhizobium</taxon>
    </lineage>
</organism>
<protein>
    <recommendedName>
        <fullName evidence="3">EF-hand domain-containing protein</fullName>
    </recommendedName>
</protein>
<dbReference type="RefSeq" id="WP_025661148.1">
    <property type="nucleotide sequence ID" value="NZ_LNCD01000082.1"/>
</dbReference>
<dbReference type="Gene3D" id="1.10.238.10">
    <property type="entry name" value="EF-hand"/>
    <property type="match status" value="1"/>
</dbReference>
<dbReference type="SUPFAM" id="SSF47473">
    <property type="entry name" value="EF-hand"/>
    <property type="match status" value="1"/>
</dbReference>
<dbReference type="AlphaFoldDB" id="A0A125Q7H3"/>